<name>A0A0A5GB57_9BACI</name>
<dbReference type="STRING" id="1385512.N784_07090"/>
<evidence type="ECO:0000256" key="1">
    <source>
        <dbReference type="SAM" id="Phobius"/>
    </source>
</evidence>
<dbReference type="eggNOG" id="ENOG5030CE7">
    <property type="taxonomic scope" value="Bacteria"/>
</dbReference>
<keyword evidence="1" id="KW-0472">Membrane</keyword>
<feature type="transmembrane region" description="Helical" evidence="1">
    <location>
        <begin position="7"/>
        <end position="24"/>
    </location>
</feature>
<reference evidence="2 3" key="1">
    <citation type="submission" date="2013-08" db="EMBL/GenBank/DDBJ databases">
        <authorList>
            <person name="Huang J."/>
            <person name="Wang G."/>
        </authorList>
    </citation>
    <scope>NUCLEOTIDE SEQUENCE [LARGE SCALE GENOMIC DNA]</scope>
    <source>
        <strain evidence="2 3">JSM 072002</strain>
    </source>
</reference>
<keyword evidence="1" id="KW-0812">Transmembrane</keyword>
<dbReference type="EMBL" id="AVPG01000002">
    <property type="protein sequence ID" value="KGX88423.1"/>
    <property type="molecule type" value="Genomic_DNA"/>
</dbReference>
<organism evidence="2 3">
    <name type="scientific">Pontibacillus litoralis JSM 072002</name>
    <dbReference type="NCBI Taxonomy" id="1385512"/>
    <lineage>
        <taxon>Bacteria</taxon>
        <taxon>Bacillati</taxon>
        <taxon>Bacillota</taxon>
        <taxon>Bacilli</taxon>
        <taxon>Bacillales</taxon>
        <taxon>Bacillaceae</taxon>
        <taxon>Pontibacillus</taxon>
    </lineage>
</organism>
<proteinExistence type="predicted"/>
<evidence type="ECO:0000313" key="2">
    <source>
        <dbReference type="EMBL" id="KGX88423.1"/>
    </source>
</evidence>
<comment type="caution">
    <text evidence="2">The sequence shown here is derived from an EMBL/GenBank/DDBJ whole genome shotgun (WGS) entry which is preliminary data.</text>
</comment>
<keyword evidence="1" id="KW-1133">Transmembrane helix</keyword>
<dbReference type="Proteomes" id="UP000030401">
    <property type="component" value="Unassembled WGS sequence"/>
</dbReference>
<feature type="transmembrane region" description="Helical" evidence="1">
    <location>
        <begin position="36"/>
        <end position="54"/>
    </location>
</feature>
<accession>A0A0A5GB57</accession>
<keyword evidence="3" id="KW-1185">Reference proteome</keyword>
<evidence type="ECO:0000313" key="3">
    <source>
        <dbReference type="Proteomes" id="UP000030401"/>
    </source>
</evidence>
<dbReference type="AlphaFoldDB" id="A0A0A5GB57"/>
<protein>
    <submittedName>
        <fullName evidence="2">Uncharacterized protein</fullName>
    </submittedName>
</protein>
<gene>
    <name evidence="2" type="ORF">N784_07090</name>
</gene>
<sequence length="104" mass="11970">MVGSIMWNLYFALCVAGISFFLSITSNTWETSLIRGFYIFSFCYICMFLFRFAIHYGMQTIQQTGSMPLDNHVAAEDSPNEYSEEAIEKVSEHVQDLLSEDQKN</sequence>